<dbReference type="InterPro" id="IPR036927">
    <property type="entry name" value="Cyt_c_oxase-like_su1_sf"/>
</dbReference>
<evidence type="ECO:0000313" key="3">
    <source>
        <dbReference type="Proteomes" id="UP000500930"/>
    </source>
</evidence>
<sequence>MFAVFASLCMVSINDNNREACHGWLLIGVHSLGISGILSILIVFLRVPFFKSMVSNADRLFDLSLVIHVNCSVLVWLCAMSSLLISMTYNKRSKYVNYIWTISAVGSIIMALSAVSRNAVPIKSNYIPVIDNTTFFTGLALFFAGVVLNTSPSVLRTSSLRASPTLAGIYGISAMLSAVLICFISAHAVTVSGADRLQFYEQIFWGAGHLLQGVFSQTFLVVLLLEIGECRFANRYLLSAVFLINTASVVIASAAHLVHPSDFDALATFFTWHMRIAEGVIPLFLVFFTIANLRLLLKLDNRHLLYSSAIFIYGSILGVLSIHGTVTIPAHYHGCVVGMTAAFMGFIYSLLPKLGYEAVSLRWRNAQLGLYSAGQVLHITGLELLGGYGALRKVTHIPDAASKLAKHCFSFGGALAILGGSLFILLTLICIYKNKARTSKVGL</sequence>
<feature type="transmembrane region" description="Helical" evidence="1">
    <location>
        <begin position="97"/>
        <end position="115"/>
    </location>
</feature>
<dbReference type="Proteomes" id="UP000500930">
    <property type="component" value="Chromosome"/>
</dbReference>
<keyword evidence="1" id="KW-0472">Membrane</keyword>
<proteinExistence type="predicted"/>
<evidence type="ECO:0000313" key="2">
    <source>
        <dbReference type="EMBL" id="QJC27864.1"/>
    </source>
</evidence>
<accession>A0A858PZ80</accession>
<dbReference type="SUPFAM" id="SSF81442">
    <property type="entry name" value="Cytochrome c oxidase subunit I-like"/>
    <property type="match status" value="1"/>
</dbReference>
<dbReference type="InterPro" id="IPR000883">
    <property type="entry name" value="Cyt_C_Oxase_1"/>
</dbReference>
<dbReference type="GO" id="GO:0016020">
    <property type="term" value="C:membrane"/>
    <property type="evidence" value="ECO:0007669"/>
    <property type="project" value="InterPro"/>
</dbReference>
<feature type="transmembrane region" description="Helical" evidence="1">
    <location>
        <begin position="304"/>
        <end position="324"/>
    </location>
</feature>
<feature type="transmembrane region" description="Helical" evidence="1">
    <location>
        <begin position="411"/>
        <end position="432"/>
    </location>
</feature>
<name>A0A858PZ80_9RICK</name>
<feature type="transmembrane region" description="Helical" evidence="1">
    <location>
        <begin position="330"/>
        <end position="351"/>
    </location>
</feature>
<dbReference type="RefSeq" id="WP_236822813.1">
    <property type="nucleotide sequence ID" value="NZ_CP046391.1"/>
</dbReference>
<keyword evidence="1" id="KW-0812">Transmembrane</keyword>
<keyword evidence="1" id="KW-1133">Transmembrane helix</keyword>
<dbReference type="KEGG" id="aplt:ANPL_04090"/>
<dbReference type="GO" id="GO:0020037">
    <property type="term" value="F:heme binding"/>
    <property type="evidence" value="ECO:0007669"/>
    <property type="project" value="InterPro"/>
</dbReference>
<organism evidence="2 3">
    <name type="scientific">Anaplasma platys</name>
    <dbReference type="NCBI Taxonomy" id="949"/>
    <lineage>
        <taxon>Bacteria</taxon>
        <taxon>Pseudomonadati</taxon>
        <taxon>Pseudomonadota</taxon>
        <taxon>Alphaproteobacteria</taxon>
        <taxon>Rickettsiales</taxon>
        <taxon>Anaplasmataceae</taxon>
        <taxon>Anaplasma</taxon>
    </lineage>
</organism>
<reference evidence="2 3" key="1">
    <citation type="journal article" date="2020" name="Pathogens">
        <title>First Whole Genome Sequence of Anaplasma platys, an Obligate Intracellular Rickettsial Pathogen of Dogs.</title>
        <authorList>
            <person name="Llanes A."/>
            <person name="Rajeev S."/>
        </authorList>
    </citation>
    <scope>NUCLEOTIDE SEQUENCE [LARGE SCALE GENOMIC DNA]</scope>
    <source>
        <strain evidence="2 3">S3</strain>
    </source>
</reference>
<dbReference type="EMBL" id="CP046391">
    <property type="protein sequence ID" value="QJC27864.1"/>
    <property type="molecule type" value="Genomic_DNA"/>
</dbReference>
<keyword evidence="3" id="KW-1185">Reference proteome</keyword>
<feature type="transmembrane region" description="Helical" evidence="1">
    <location>
        <begin position="135"/>
        <end position="155"/>
    </location>
</feature>
<dbReference type="Gene3D" id="1.20.210.10">
    <property type="entry name" value="Cytochrome c oxidase-like, subunit I domain"/>
    <property type="match status" value="1"/>
</dbReference>
<dbReference type="GO" id="GO:0009060">
    <property type="term" value="P:aerobic respiration"/>
    <property type="evidence" value="ECO:0007669"/>
    <property type="project" value="InterPro"/>
</dbReference>
<dbReference type="Pfam" id="PF00115">
    <property type="entry name" value="COX1"/>
    <property type="match status" value="1"/>
</dbReference>
<dbReference type="AlphaFoldDB" id="A0A858PZ80"/>
<evidence type="ECO:0000256" key="1">
    <source>
        <dbReference type="SAM" id="Phobius"/>
    </source>
</evidence>
<gene>
    <name evidence="2" type="ORF">ANPL_04090</name>
</gene>
<feature type="transmembrane region" description="Helical" evidence="1">
    <location>
        <begin position="24"/>
        <end position="45"/>
    </location>
</feature>
<feature type="transmembrane region" description="Helical" evidence="1">
    <location>
        <begin position="203"/>
        <end position="225"/>
    </location>
</feature>
<feature type="transmembrane region" description="Helical" evidence="1">
    <location>
        <begin position="279"/>
        <end position="297"/>
    </location>
</feature>
<feature type="transmembrane region" description="Helical" evidence="1">
    <location>
        <begin position="371"/>
        <end position="391"/>
    </location>
</feature>
<protein>
    <submittedName>
        <fullName evidence="2">Cytochrome c oxidase subunit I</fullName>
    </submittedName>
</protein>
<feature type="transmembrane region" description="Helical" evidence="1">
    <location>
        <begin position="65"/>
        <end position="85"/>
    </location>
</feature>
<feature type="transmembrane region" description="Helical" evidence="1">
    <location>
        <begin position="167"/>
        <end position="191"/>
    </location>
</feature>
<dbReference type="GO" id="GO:0004129">
    <property type="term" value="F:cytochrome-c oxidase activity"/>
    <property type="evidence" value="ECO:0007669"/>
    <property type="project" value="InterPro"/>
</dbReference>
<feature type="transmembrane region" description="Helical" evidence="1">
    <location>
        <begin position="237"/>
        <end position="259"/>
    </location>
</feature>